<accession>A0A9Q0LSG0</accession>
<comment type="caution">
    <text evidence="2">The sequence shown here is derived from an EMBL/GenBank/DDBJ whole genome shotgun (WGS) entry which is preliminary data.</text>
</comment>
<dbReference type="InterPro" id="IPR013083">
    <property type="entry name" value="Znf_RING/FYVE/PHD"/>
</dbReference>
<dbReference type="PANTHER" id="PTHR17571">
    <property type="entry name" value="URINARY PROTEIN RUP /ACROSOMAL PROTEIN SP-10"/>
    <property type="match status" value="1"/>
</dbReference>
<dbReference type="InterPro" id="IPR052671">
    <property type="entry name" value="Acrosomal_SP-10-like"/>
</dbReference>
<gene>
    <name evidence="2" type="ORF">M0811_06445</name>
</gene>
<evidence type="ECO:0000313" key="2">
    <source>
        <dbReference type="EMBL" id="KAJ5076445.1"/>
    </source>
</evidence>
<evidence type="ECO:0000256" key="1">
    <source>
        <dbReference type="SAM" id="MobiDB-lite"/>
    </source>
</evidence>
<sequence length="571" mass="68002">MPRSKLFIEVKKEKVSKRKFKRKFQDFGKISKIEVFTFEEKTLAIIIFTEKVKTERIKNYKSKTVDKLFPKCNICQEKTPYPLIINCPKCSSQICGKCGFEIVEKRNSICPSCSKKIKIRSDLNILSNKMIYEKDDLIKRGRNGNPEDLDPKQFKKEVKKMQKRIKELYKSFQKEKLNTNQMILSQINPNQMNPNQFNPNQMNPNQFNPNQMNPNQMNPNQFNPKKMNPNQMNPNQMNPNQINPNQMNPNQMNTNQMNPNQINPNQINPNQINPNQMNPNQINPNQFNPNKFNQNQMNPNQFNPNQFNPNQINPNQLNPNQINKNQINPNQMNTNQMNPNQFNTNQMNTNQINPNQFNQNKFNQNQLNPNQLNPNQMNQNQFNTNQMNTKQMNPNQFNQNQINKKQMKQMNTKQMNQMNKSQFIPKNNIKKKKPEKEKPKQSFWSSLFGTSKKTHCKYFHNDKINWCHKWEHWKARKENPERHPFNECICPRLYSCSNLKCPYNHPNPKRGDIEKVWNNYSGDKQTLEKKKKNSFYRDTRHKKAKQLCENFFAYGFCGDLNCPFEHIHKRK</sequence>
<dbReference type="EMBL" id="JAPDFW010000061">
    <property type="protein sequence ID" value="KAJ5076445.1"/>
    <property type="molecule type" value="Genomic_DNA"/>
</dbReference>
<keyword evidence="3" id="KW-1185">Reference proteome</keyword>
<name>A0A9Q0LSG0_ANAIG</name>
<dbReference type="PANTHER" id="PTHR17571:SF34">
    <property type="entry name" value="ACROSOMAL PROTEIN SP-10"/>
    <property type="match status" value="1"/>
</dbReference>
<evidence type="ECO:0000313" key="3">
    <source>
        <dbReference type="Proteomes" id="UP001149090"/>
    </source>
</evidence>
<dbReference type="InterPro" id="IPR011011">
    <property type="entry name" value="Znf_FYVE_PHD"/>
</dbReference>
<protein>
    <submittedName>
        <fullName evidence="2">Urinary protein rup /acrosomal protein sp-10</fullName>
    </submittedName>
</protein>
<dbReference type="AlphaFoldDB" id="A0A9Q0LSG0"/>
<reference evidence="2" key="1">
    <citation type="submission" date="2022-10" db="EMBL/GenBank/DDBJ databases">
        <title>Novel sulphate-reducing endosymbionts in the free-living metamonad Anaeramoeba.</title>
        <authorList>
            <person name="Jerlstrom-Hultqvist J."/>
            <person name="Cepicka I."/>
            <person name="Gallot-Lavallee L."/>
            <person name="Salas-Leiva D."/>
            <person name="Curtis B.A."/>
            <person name="Zahonova K."/>
            <person name="Pipaliya S."/>
            <person name="Dacks J."/>
            <person name="Roger A.J."/>
        </authorList>
    </citation>
    <scope>NUCLEOTIDE SEQUENCE</scope>
    <source>
        <strain evidence="2">BMAN</strain>
    </source>
</reference>
<feature type="region of interest" description="Disordered" evidence="1">
    <location>
        <begin position="188"/>
        <end position="306"/>
    </location>
</feature>
<dbReference type="SUPFAM" id="SSF57903">
    <property type="entry name" value="FYVE/PHD zinc finger"/>
    <property type="match status" value="1"/>
</dbReference>
<dbReference type="Proteomes" id="UP001149090">
    <property type="component" value="Unassembled WGS sequence"/>
</dbReference>
<dbReference type="Gene3D" id="3.30.40.10">
    <property type="entry name" value="Zinc/RING finger domain, C3HC4 (zinc finger)"/>
    <property type="match status" value="1"/>
</dbReference>
<proteinExistence type="predicted"/>
<organism evidence="2 3">
    <name type="scientific">Anaeramoeba ignava</name>
    <name type="common">Anaerobic marine amoeba</name>
    <dbReference type="NCBI Taxonomy" id="1746090"/>
    <lineage>
        <taxon>Eukaryota</taxon>
        <taxon>Metamonada</taxon>
        <taxon>Anaeramoebidae</taxon>
        <taxon>Anaeramoeba</taxon>
    </lineage>
</organism>